<feature type="transmembrane region" description="Helical" evidence="5">
    <location>
        <begin position="542"/>
        <end position="561"/>
    </location>
</feature>
<feature type="domain" description="Sulfatase N-terminal" evidence="6">
    <location>
        <begin position="14"/>
        <end position="417"/>
    </location>
</feature>
<dbReference type="Gene3D" id="3.30.1120.10">
    <property type="match status" value="1"/>
</dbReference>
<evidence type="ECO:0000256" key="4">
    <source>
        <dbReference type="ARBA" id="ARBA00022837"/>
    </source>
</evidence>
<dbReference type="InterPro" id="IPR017850">
    <property type="entry name" value="Alkaline_phosphatase_core_sf"/>
</dbReference>
<keyword evidence="2" id="KW-0479">Metal-binding</keyword>
<accession>A0A399RAP1</accession>
<dbReference type="InterPro" id="IPR024607">
    <property type="entry name" value="Sulfatase_CS"/>
</dbReference>
<organism evidence="7 8">
    <name type="scientific">Henriciella mobilis</name>
    <dbReference type="NCBI Taxonomy" id="2305467"/>
    <lineage>
        <taxon>Bacteria</taxon>
        <taxon>Pseudomonadati</taxon>
        <taxon>Pseudomonadota</taxon>
        <taxon>Alphaproteobacteria</taxon>
        <taxon>Hyphomonadales</taxon>
        <taxon>Hyphomonadaceae</taxon>
        <taxon>Henriciella</taxon>
    </lineage>
</organism>
<dbReference type="CDD" id="cd16025">
    <property type="entry name" value="PAS_like"/>
    <property type="match status" value="1"/>
</dbReference>
<dbReference type="PROSITE" id="PS00523">
    <property type="entry name" value="SULFATASE_1"/>
    <property type="match status" value="1"/>
</dbReference>
<dbReference type="InterPro" id="IPR000917">
    <property type="entry name" value="Sulfatase_N"/>
</dbReference>
<keyword evidence="8" id="KW-1185">Reference proteome</keyword>
<keyword evidence="5" id="KW-1133">Transmembrane helix</keyword>
<keyword evidence="5" id="KW-0812">Transmembrane</keyword>
<reference evidence="7 8" key="1">
    <citation type="submission" date="2018-08" db="EMBL/GenBank/DDBJ databases">
        <title>Henriciella mobilis sp. nov., isolated from seawater.</title>
        <authorList>
            <person name="Cheng H."/>
            <person name="Wu Y.-H."/>
            <person name="Xu X.-W."/>
            <person name="Guo L.-L."/>
        </authorList>
    </citation>
    <scope>NUCLEOTIDE SEQUENCE [LARGE SCALE GENOMIC DNA]</scope>
    <source>
        <strain evidence="7 8">JN25</strain>
    </source>
</reference>
<sequence length="573" mass="62814">MAPEATAQVSTDKPNFVILLIDDAAFMDLGVYGGEAATPNIDALARQGVMFTRYYTSPLCAPSRAMLLTGIDNHRTGVATIPEVLPKEHVGKPGYTMRLEPGVETIATRLKPLGYRTLLTGKWHLGSDEGALPSAHGFDRSFALDASGADNWEDKSYMPYYREAPWYEDGEPASLPDDFYSSRFIVDQMIDYLGETDSAQPFLAYLGFQAIHIPVQAPAEITAKYRETYTDGWQALRERRWQRAKEIGLIPANAPLEPLRPGMRAWESLSEDERALYAARMAVNAAMLEAMDLHIGRLVDHLKEQGLYENTVFVITSDNGPEPSRGDNDWRLKLWMRFNGYHLGLDGIGEKGSWGFIGPEWAMAASSPGDLFKFHSSEGGIHVPMIMAGPGIERGIREDAVAQVTDIAPTLLEMAGASGQTAGVPITGRSLVPLLSGAADAIYGPDEPIAMEVSGNSALILGDYKITRNQKPWGDARWRLYNIKTDPGETTDLAAAAPDIMQALLTAYDTYAADMGVLPVPDGYDSQKVLTRNTQMRQLKSYWWIGVIGLGLILVAVWGVWRLGSTLLKSGGH</sequence>
<dbReference type="EMBL" id="QWFX01000016">
    <property type="protein sequence ID" value="RIJ27005.1"/>
    <property type="molecule type" value="Genomic_DNA"/>
</dbReference>
<dbReference type="PANTHER" id="PTHR42693">
    <property type="entry name" value="ARYLSULFATASE FAMILY MEMBER"/>
    <property type="match status" value="1"/>
</dbReference>
<dbReference type="GO" id="GO:0004065">
    <property type="term" value="F:arylsulfatase activity"/>
    <property type="evidence" value="ECO:0007669"/>
    <property type="project" value="TreeGrafter"/>
</dbReference>
<evidence type="ECO:0000313" key="8">
    <source>
        <dbReference type="Proteomes" id="UP000266385"/>
    </source>
</evidence>
<dbReference type="AlphaFoldDB" id="A0A399RAP1"/>
<proteinExistence type="inferred from homology"/>
<name>A0A399RAP1_9PROT</name>
<evidence type="ECO:0000259" key="6">
    <source>
        <dbReference type="Pfam" id="PF00884"/>
    </source>
</evidence>
<keyword evidence="5" id="KW-0472">Membrane</keyword>
<evidence type="ECO:0000256" key="1">
    <source>
        <dbReference type="ARBA" id="ARBA00008779"/>
    </source>
</evidence>
<evidence type="ECO:0000256" key="2">
    <source>
        <dbReference type="ARBA" id="ARBA00022723"/>
    </source>
</evidence>
<dbReference type="Proteomes" id="UP000266385">
    <property type="component" value="Unassembled WGS sequence"/>
</dbReference>
<dbReference type="Gene3D" id="3.40.720.10">
    <property type="entry name" value="Alkaline Phosphatase, subunit A"/>
    <property type="match status" value="1"/>
</dbReference>
<comment type="caution">
    <text evidence="7">The sequence shown here is derived from an EMBL/GenBank/DDBJ whole genome shotgun (WGS) entry which is preliminary data.</text>
</comment>
<dbReference type="OrthoDB" id="9803751at2"/>
<evidence type="ECO:0000256" key="5">
    <source>
        <dbReference type="SAM" id="Phobius"/>
    </source>
</evidence>
<protein>
    <submittedName>
        <fullName evidence="7">Arylsulfatase</fullName>
    </submittedName>
</protein>
<dbReference type="GO" id="GO:0046872">
    <property type="term" value="F:metal ion binding"/>
    <property type="evidence" value="ECO:0007669"/>
    <property type="project" value="UniProtKB-KW"/>
</dbReference>
<gene>
    <name evidence="7" type="ORF">D1223_18520</name>
</gene>
<dbReference type="PANTHER" id="PTHR42693:SF33">
    <property type="entry name" value="ARYLSULFATASE"/>
    <property type="match status" value="1"/>
</dbReference>
<comment type="similarity">
    <text evidence="1">Belongs to the sulfatase family.</text>
</comment>
<evidence type="ECO:0000313" key="7">
    <source>
        <dbReference type="EMBL" id="RIJ27005.1"/>
    </source>
</evidence>
<keyword evidence="4" id="KW-0106">Calcium</keyword>
<evidence type="ECO:0000256" key="3">
    <source>
        <dbReference type="ARBA" id="ARBA00022801"/>
    </source>
</evidence>
<dbReference type="SUPFAM" id="SSF53649">
    <property type="entry name" value="Alkaline phosphatase-like"/>
    <property type="match status" value="1"/>
</dbReference>
<keyword evidence="3" id="KW-0378">Hydrolase</keyword>
<dbReference type="Pfam" id="PF00884">
    <property type="entry name" value="Sulfatase"/>
    <property type="match status" value="1"/>
</dbReference>
<dbReference type="InterPro" id="IPR050738">
    <property type="entry name" value="Sulfatase"/>
</dbReference>